<evidence type="ECO:0008006" key="3">
    <source>
        <dbReference type="Google" id="ProtNLM"/>
    </source>
</evidence>
<proteinExistence type="predicted"/>
<organism evidence="1 2">
    <name type="scientific">Paenibacillus nasutitermitis</name>
    <dbReference type="NCBI Taxonomy" id="1652958"/>
    <lineage>
        <taxon>Bacteria</taxon>
        <taxon>Bacillati</taxon>
        <taxon>Bacillota</taxon>
        <taxon>Bacilli</taxon>
        <taxon>Bacillales</taxon>
        <taxon>Paenibacillaceae</taxon>
        <taxon>Paenibacillus</taxon>
    </lineage>
</organism>
<dbReference type="AlphaFoldDB" id="A0A917DQQ7"/>
<comment type="caution">
    <text evidence="1">The sequence shown here is derived from an EMBL/GenBank/DDBJ whole genome shotgun (WGS) entry which is preliminary data.</text>
</comment>
<dbReference type="Gene3D" id="1.10.10.10">
    <property type="entry name" value="Winged helix-like DNA-binding domain superfamily/Winged helix DNA-binding domain"/>
    <property type="match status" value="1"/>
</dbReference>
<dbReference type="SUPFAM" id="SSF48295">
    <property type="entry name" value="TrpR-like"/>
    <property type="match status" value="2"/>
</dbReference>
<reference evidence="1" key="1">
    <citation type="journal article" date="2014" name="Int. J. Syst. Evol. Microbiol.">
        <title>Complete genome sequence of Corynebacterium casei LMG S-19264T (=DSM 44701T), isolated from a smear-ripened cheese.</title>
        <authorList>
            <consortium name="US DOE Joint Genome Institute (JGI-PGF)"/>
            <person name="Walter F."/>
            <person name="Albersmeier A."/>
            <person name="Kalinowski J."/>
            <person name="Ruckert C."/>
        </authorList>
    </citation>
    <scope>NUCLEOTIDE SEQUENCE</scope>
    <source>
        <strain evidence="1">CGMCC 1.15178</strain>
    </source>
</reference>
<dbReference type="EMBL" id="BMHP01000001">
    <property type="protein sequence ID" value="GGD61825.1"/>
    <property type="molecule type" value="Genomic_DNA"/>
</dbReference>
<dbReference type="InterPro" id="IPR036388">
    <property type="entry name" value="WH-like_DNA-bd_sf"/>
</dbReference>
<gene>
    <name evidence="1" type="ORF">GCM10010911_19680</name>
</gene>
<evidence type="ECO:0000313" key="2">
    <source>
        <dbReference type="Proteomes" id="UP000612456"/>
    </source>
</evidence>
<dbReference type="Proteomes" id="UP000612456">
    <property type="component" value="Unassembled WGS sequence"/>
</dbReference>
<dbReference type="InterPro" id="IPR010921">
    <property type="entry name" value="Trp_repressor/repl_initiator"/>
</dbReference>
<dbReference type="GO" id="GO:0043565">
    <property type="term" value="F:sequence-specific DNA binding"/>
    <property type="evidence" value="ECO:0007669"/>
    <property type="project" value="InterPro"/>
</dbReference>
<sequence>MSKPKLNALEKLVILQESGHIGRNAAVRKYGFNKSTITKWQRLYHLYGYEGLVIRIHNRSYSEELKYQAVKDYLGGGLSQYQFIEKYKNR</sequence>
<name>A0A917DQQ7_9BACL</name>
<dbReference type="RefSeq" id="WP_188991365.1">
    <property type="nucleotide sequence ID" value="NZ_BMHP01000001.1"/>
</dbReference>
<protein>
    <recommendedName>
        <fullName evidence="3">Helix-turn-helix domain-containing protein</fullName>
    </recommendedName>
</protein>
<reference evidence="1" key="2">
    <citation type="submission" date="2020-09" db="EMBL/GenBank/DDBJ databases">
        <authorList>
            <person name="Sun Q."/>
            <person name="Zhou Y."/>
        </authorList>
    </citation>
    <scope>NUCLEOTIDE SEQUENCE</scope>
    <source>
        <strain evidence="1">CGMCC 1.15178</strain>
    </source>
</reference>
<evidence type="ECO:0000313" key="1">
    <source>
        <dbReference type="EMBL" id="GGD61825.1"/>
    </source>
</evidence>
<accession>A0A917DQQ7</accession>
<keyword evidence="2" id="KW-1185">Reference proteome</keyword>